<gene>
    <name evidence="1" type="ORF">AVEN_118267_1</name>
</gene>
<dbReference type="OrthoDB" id="6468136at2759"/>
<sequence length="210" mass="24785">MRSIKVFLRDKRNNLVEEALQFAKDACEEMDIPVVKKRTIRRKAILPREKATDEPLTLDQELKWSVLKCIDRFQQEIDTRCEGMKFITNRFAVMEPSNRIETSETELSKFLQSLVENYYELSADGVLTKIPRIRRFRKSRQSSKRRGWTSLRFSEFVVEYELFDSVPNLFLASRFFLTLCVSVASCERNFSKLIKNCCLENETSKQLSFH</sequence>
<reference evidence="1 2" key="1">
    <citation type="journal article" date="2019" name="Sci. Rep.">
        <title>Orb-weaving spider Araneus ventricosus genome elucidates the spidroin gene catalogue.</title>
        <authorList>
            <person name="Kono N."/>
            <person name="Nakamura H."/>
            <person name="Ohtoshi R."/>
            <person name="Moran D.A.P."/>
            <person name="Shinohara A."/>
            <person name="Yoshida Y."/>
            <person name="Fujiwara M."/>
            <person name="Mori M."/>
            <person name="Tomita M."/>
            <person name="Arakawa K."/>
        </authorList>
    </citation>
    <scope>NUCLEOTIDE SEQUENCE [LARGE SCALE GENOMIC DNA]</scope>
</reference>
<dbReference type="EMBL" id="BGPR01000466">
    <property type="protein sequence ID" value="GBM21733.1"/>
    <property type="molecule type" value="Genomic_DNA"/>
</dbReference>
<accession>A0A4Y2DXW7</accession>
<proteinExistence type="predicted"/>
<protein>
    <submittedName>
        <fullName evidence="1">Uncharacterized protein</fullName>
    </submittedName>
</protein>
<keyword evidence="2" id="KW-1185">Reference proteome</keyword>
<dbReference type="AlphaFoldDB" id="A0A4Y2DXW7"/>
<dbReference type="Proteomes" id="UP000499080">
    <property type="component" value="Unassembled WGS sequence"/>
</dbReference>
<organism evidence="1 2">
    <name type="scientific">Araneus ventricosus</name>
    <name type="common">Orbweaver spider</name>
    <name type="synonym">Epeira ventricosa</name>
    <dbReference type="NCBI Taxonomy" id="182803"/>
    <lineage>
        <taxon>Eukaryota</taxon>
        <taxon>Metazoa</taxon>
        <taxon>Ecdysozoa</taxon>
        <taxon>Arthropoda</taxon>
        <taxon>Chelicerata</taxon>
        <taxon>Arachnida</taxon>
        <taxon>Araneae</taxon>
        <taxon>Araneomorphae</taxon>
        <taxon>Entelegynae</taxon>
        <taxon>Araneoidea</taxon>
        <taxon>Araneidae</taxon>
        <taxon>Araneus</taxon>
    </lineage>
</organism>
<evidence type="ECO:0000313" key="2">
    <source>
        <dbReference type="Proteomes" id="UP000499080"/>
    </source>
</evidence>
<comment type="caution">
    <text evidence="1">The sequence shown here is derived from an EMBL/GenBank/DDBJ whole genome shotgun (WGS) entry which is preliminary data.</text>
</comment>
<evidence type="ECO:0000313" key="1">
    <source>
        <dbReference type="EMBL" id="GBM21733.1"/>
    </source>
</evidence>
<name>A0A4Y2DXW7_ARAVE</name>